<gene>
    <name evidence="3" type="ORF">Abor_065_007</name>
</gene>
<dbReference type="AlphaFoldDB" id="A0A0D6NNN0"/>
<comment type="caution">
    <text evidence="3">The sequence shown here is derived from an EMBL/GenBank/DDBJ whole genome shotgun (WGS) entry which is preliminary data.</text>
</comment>
<dbReference type="PANTHER" id="PTHR43777:SF1">
    <property type="entry name" value="MOLYBDENUM COFACTOR CYTIDYLYLTRANSFERASE"/>
    <property type="match status" value="1"/>
</dbReference>
<evidence type="ECO:0000313" key="4">
    <source>
        <dbReference type="Proteomes" id="UP000032670"/>
    </source>
</evidence>
<dbReference type="EMBL" id="BAMX01000055">
    <property type="protein sequence ID" value="GAN67190.1"/>
    <property type="molecule type" value="Genomic_DNA"/>
</dbReference>
<reference evidence="3 4" key="1">
    <citation type="submission" date="2012-11" db="EMBL/GenBank/DDBJ databases">
        <title>Whole genome sequence of Acetobacter orientalis 21F-2.</title>
        <authorList>
            <person name="Azuma Y."/>
            <person name="Higashiura N."/>
            <person name="Hirakawa H."/>
            <person name="Matsushita K."/>
        </authorList>
    </citation>
    <scope>NUCLEOTIDE SEQUENCE [LARGE SCALE GENOMIC DNA]</scope>
    <source>
        <strain evidence="3 4">21F-2</strain>
    </source>
</reference>
<keyword evidence="1" id="KW-0460">Magnesium</keyword>
<dbReference type="CDD" id="cd04182">
    <property type="entry name" value="GT_2_like_f"/>
    <property type="match status" value="1"/>
</dbReference>
<dbReference type="RefSeq" id="WP_048842302.1">
    <property type="nucleotide sequence ID" value="NZ_BAMX01000055.1"/>
</dbReference>
<keyword evidence="4" id="KW-1185">Reference proteome</keyword>
<dbReference type="Pfam" id="PF12804">
    <property type="entry name" value="NTP_transf_3"/>
    <property type="match status" value="1"/>
</dbReference>
<dbReference type="InterPro" id="IPR025877">
    <property type="entry name" value="MobA-like_NTP_Trfase"/>
</dbReference>
<dbReference type="GO" id="GO:0016779">
    <property type="term" value="F:nucleotidyltransferase activity"/>
    <property type="evidence" value="ECO:0007669"/>
    <property type="project" value="UniProtKB-ARBA"/>
</dbReference>
<accession>A0A0D6NNN0</accession>
<dbReference type="Proteomes" id="UP000032670">
    <property type="component" value="Unassembled WGS sequence"/>
</dbReference>
<dbReference type="GeneID" id="76205330"/>
<accession>A0A6N3SXE2</accession>
<sequence>MAEAAATVAVLVLAAGRSSRTAPAHKLLAPDATGQTMLARTVNTALLSRAAHIIVVVPPNQPDLHHLVQTALPTDPRLHSCTAHNAAQGLSASLKAGVAYAENLGAQAVLVCLGDMPLVSATLMNALIATQALVPPPPAAAPELAGRPGNPVIWHHSQFAALKAVEGDKGGRAILAALGAAVLRVPANPAELVDFDTPERLAEFARLTKAPIDQEPSALKSSTRAG</sequence>
<protein>
    <recommendedName>
        <fullName evidence="2">MobA-like NTP transferase domain-containing protein</fullName>
    </recommendedName>
</protein>
<feature type="domain" description="MobA-like NTP transferase" evidence="2">
    <location>
        <begin position="10"/>
        <end position="178"/>
    </location>
</feature>
<dbReference type="InterPro" id="IPR029044">
    <property type="entry name" value="Nucleotide-diphossugar_trans"/>
</dbReference>
<dbReference type="Gene3D" id="3.90.550.10">
    <property type="entry name" value="Spore Coat Polysaccharide Biosynthesis Protein SpsA, Chain A"/>
    <property type="match status" value="1"/>
</dbReference>
<dbReference type="PANTHER" id="PTHR43777">
    <property type="entry name" value="MOLYBDENUM COFACTOR CYTIDYLYLTRANSFERASE"/>
    <property type="match status" value="1"/>
</dbReference>
<dbReference type="SUPFAM" id="SSF53448">
    <property type="entry name" value="Nucleotide-diphospho-sugar transferases"/>
    <property type="match status" value="1"/>
</dbReference>
<dbReference type="STRING" id="1231341.Abor_065_007"/>
<proteinExistence type="predicted"/>
<name>A0A0D6NNN0_9PROT</name>
<evidence type="ECO:0000313" key="3">
    <source>
        <dbReference type="EMBL" id="GAN67190.1"/>
    </source>
</evidence>
<evidence type="ECO:0000256" key="1">
    <source>
        <dbReference type="ARBA" id="ARBA00022842"/>
    </source>
</evidence>
<organism evidence="3 4">
    <name type="scientific">Acetobacter orientalis</name>
    <dbReference type="NCBI Taxonomy" id="146474"/>
    <lineage>
        <taxon>Bacteria</taxon>
        <taxon>Pseudomonadati</taxon>
        <taxon>Pseudomonadota</taxon>
        <taxon>Alphaproteobacteria</taxon>
        <taxon>Acetobacterales</taxon>
        <taxon>Acetobacteraceae</taxon>
        <taxon>Acetobacter</taxon>
    </lineage>
</organism>
<evidence type="ECO:0000259" key="2">
    <source>
        <dbReference type="Pfam" id="PF12804"/>
    </source>
</evidence>